<dbReference type="Gene3D" id="3.30.413.10">
    <property type="entry name" value="Sulfite Reductase Hemoprotein, domain 1"/>
    <property type="match status" value="1"/>
</dbReference>
<dbReference type="PROSITE" id="PS00365">
    <property type="entry name" value="NIR_SIR"/>
    <property type="match status" value="1"/>
</dbReference>
<evidence type="ECO:0000256" key="1">
    <source>
        <dbReference type="ARBA" id="ARBA00022485"/>
    </source>
</evidence>
<dbReference type="EMBL" id="CP012661">
    <property type="protein sequence ID" value="AMY67327.1"/>
    <property type="molecule type" value="Genomic_DNA"/>
</dbReference>
<gene>
    <name evidence="7" type="ORF">AKL17_0065</name>
</gene>
<evidence type="ECO:0000256" key="3">
    <source>
        <dbReference type="ARBA" id="ARBA00022723"/>
    </source>
</evidence>
<proteinExistence type="predicted"/>
<dbReference type="InterPro" id="IPR045854">
    <property type="entry name" value="NO2/SO3_Rdtase_4Fe4S_sf"/>
</dbReference>
<evidence type="ECO:0000313" key="7">
    <source>
        <dbReference type="EMBL" id="AMY67327.1"/>
    </source>
</evidence>
<dbReference type="PANTHER" id="PTHR32439:SF9">
    <property type="entry name" value="BLR3264 PROTEIN"/>
    <property type="match status" value="1"/>
</dbReference>
<evidence type="ECO:0000256" key="2">
    <source>
        <dbReference type="ARBA" id="ARBA00022617"/>
    </source>
</evidence>
<dbReference type="STRING" id="1335048.AKL17_0065"/>
<dbReference type="KEGG" id="daa:AKL17_0065"/>
<organism evidence="7 8">
    <name type="scientific">Frigidibacter mobilis</name>
    <dbReference type="NCBI Taxonomy" id="1335048"/>
    <lineage>
        <taxon>Bacteria</taxon>
        <taxon>Pseudomonadati</taxon>
        <taxon>Pseudomonadota</taxon>
        <taxon>Alphaproteobacteria</taxon>
        <taxon>Rhodobacterales</taxon>
        <taxon>Paracoccaceae</taxon>
        <taxon>Frigidibacter</taxon>
    </lineage>
</organism>
<dbReference type="SUPFAM" id="SSF56014">
    <property type="entry name" value="Nitrite and sulphite reductase 4Fe-4S domain-like"/>
    <property type="match status" value="1"/>
</dbReference>
<evidence type="ECO:0000313" key="8">
    <source>
        <dbReference type="Proteomes" id="UP000076128"/>
    </source>
</evidence>
<reference evidence="7 8" key="1">
    <citation type="submission" date="2015-09" db="EMBL/GenBank/DDBJ databases">
        <title>Complete genome sequence of Defluviimonas alba cai42t isolated from an oilfield in Xinjiang.</title>
        <authorList>
            <person name="Geng S."/>
            <person name="Pan X."/>
            <person name="Wu X."/>
        </authorList>
    </citation>
    <scope>NUCLEOTIDE SEQUENCE [LARGE SCALE GENOMIC DNA]</scope>
    <source>
        <strain evidence="8">cai42</strain>
    </source>
</reference>
<dbReference type="InterPro" id="IPR051329">
    <property type="entry name" value="NIR_SIR_4Fe-4S"/>
</dbReference>
<dbReference type="GO" id="GO:0016491">
    <property type="term" value="F:oxidoreductase activity"/>
    <property type="evidence" value="ECO:0007669"/>
    <property type="project" value="UniProtKB-KW"/>
</dbReference>
<dbReference type="InterPro" id="IPR006066">
    <property type="entry name" value="NO2/SO3_Rdtase_FeS/sirohaem_BS"/>
</dbReference>
<dbReference type="AlphaFoldDB" id="A0A159YYE6"/>
<keyword evidence="6" id="KW-0411">Iron-sulfur</keyword>
<name>A0A159YYE6_9RHOB</name>
<keyword evidence="5" id="KW-0408">Iron</keyword>
<evidence type="ECO:0000256" key="6">
    <source>
        <dbReference type="ARBA" id="ARBA00023014"/>
    </source>
</evidence>
<keyword evidence="8" id="KW-1185">Reference proteome</keyword>
<protein>
    <submittedName>
        <fullName evidence="7">Precorrin-3B synthase</fullName>
    </submittedName>
</protein>
<keyword evidence="1" id="KW-0004">4Fe-4S</keyword>
<dbReference type="GO" id="GO:0051539">
    <property type="term" value="F:4 iron, 4 sulfur cluster binding"/>
    <property type="evidence" value="ECO:0007669"/>
    <property type="project" value="UniProtKB-KW"/>
</dbReference>
<accession>A0A159YYE6</accession>
<dbReference type="PATRIC" id="fig|1335048.3.peg.69"/>
<dbReference type="GO" id="GO:0046872">
    <property type="term" value="F:metal ion binding"/>
    <property type="evidence" value="ECO:0007669"/>
    <property type="project" value="UniProtKB-KW"/>
</dbReference>
<keyword evidence="2" id="KW-0349">Heme</keyword>
<keyword evidence="3" id="KW-0479">Metal-binding</keyword>
<dbReference type="GO" id="GO:0020037">
    <property type="term" value="F:heme binding"/>
    <property type="evidence" value="ECO:0007669"/>
    <property type="project" value="InterPro"/>
</dbReference>
<dbReference type="PANTHER" id="PTHR32439">
    <property type="entry name" value="FERREDOXIN--NITRITE REDUCTASE, CHLOROPLASTIC"/>
    <property type="match status" value="1"/>
</dbReference>
<evidence type="ECO:0000256" key="4">
    <source>
        <dbReference type="ARBA" id="ARBA00023002"/>
    </source>
</evidence>
<evidence type="ECO:0000256" key="5">
    <source>
        <dbReference type="ARBA" id="ARBA00023004"/>
    </source>
</evidence>
<keyword evidence="4" id="KW-0560">Oxidoreductase</keyword>
<dbReference type="Proteomes" id="UP000076128">
    <property type="component" value="Chromosome"/>
</dbReference>
<sequence>MDAGPRRWLADTPGDIRIEGAAGGGLIVRADGLPTGRLASKAEAPGLAVQLARWFTEAGGISGGRGRMAALIARGVLPPADLAGDVRPAPAEAAPPPGLRAEGALVALAFGQMTAQVLEALAAPGLDLRLTPWRMVLLEGAQALPATPGTITDPADPVLKVVACTGAPGCPQALQPTRPLAQALAPLVPDGRILHVSGCAKGCAHPAAADLTLTATAAGFTLIRGGRAGDTAPVHAVPALPSLISGMP</sequence>